<dbReference type="Gene3D" id="1.20.1050.10">
    <property type="match status" value="1"/>
</dbReference>
<keyword evidence="2" id="KW-1185">Reference proteome</keyword>
<evidence type="ECO:0000313" key="1">
    <source>
        <dbReference type="EMBL" id="EFH65445.1"/>
    </source>
</evidence>
<gene>
    <name evidence="1" type="ORF">ARALYDRAFT_895725</name>
</gene>
<reference evidence="2" key="1">
    <citation type="journal article" date="2011" name="Nat. Genet.">
        <title>The Arabidopsis lyrata genome sequence and the basis of rapid genome size change.</title>
        <authorList>
            <person name="Hu T.T."/>
            <person name="Pattyn P."/>
            <person name="Bakker E.G."/>
            <person name="Cao J."/>
            <person name="Cheng J.-F."/>
            <person name="Clark R.M."/>
            <person name="Fahlgren N."/>
            <person name="Fawcett J.A."/>
            <person name="Grimwood J."/>
            <person name="Gundlach H."/>
            <person name="Haberer G."/>
            <person name="Hollister J.D."/>
            <person name="Ossowski S."/>
            <person name="Ottilar R.P."/>
            <person name="Salamov A.A."/>
            <person name="Schneeberger K."/>
            <person name="Spannagl M."/>
            <person name="Wang X."/>
            <person name="Yang L."/>
            <person name="Nasrallah M.E."/>
            <person name="Bergelson J."/>
            <person name="Carrington J.C."/>
            <person name="Gaut B.S."/>
            <person name="Schmutz J."/>
            <person name="Mayer K.F.X."/>
            <person name="Van de Peer Y."/>
            <person name="Grigoriev I.V."/>
            <person name="Nordborg M."/>
            <person name="Weigel D."/>
            <person name="Guo Y.-L."/>
        </authorList>
    </citation>
    <scope>NUCLEOTIDE SEQUENCE [LARGE SCALE GENOMIC DNA]</scope>
    <source>
        <strain evidence="2">cv. MN47</strain>
    </source>
</reference>
<dbReference type="Proteomes" id="UP000008694">
    <property type="component" value="Unassembled WGS sequence"/>
</dbReference>
<dbReference type="AlphaFoldDB" id="D7KVA0"/>
<dbReference type="STRING" id="81972.D7KVA0"/>
<dbReference type="Gramene" id="scaffold_202799.1">
    <property type="protein sequence ID" value="scaffold_202799.1"/>
    <property type="gene ID" value="scaffold_202799.1"/>
</dbReference>
<protein>
    <recommendedName>
        <fullName evidence="3">GST C-terminal domain-containing protein</fullName>
    </recommendedName>
</protein>
<organism evidence="2">
    <name type="scientific">Arabidopsis lyrata subsp. lyrata</name>
    <name type="common">Lyre-leaved rock-cress</name>
    <dbReference type="NCBI Taxonomy" id="81972"/>
    <lineage>
        <taxon>Eukaryota</taxon>
        <taxon>Viridiplantae</taxon>
        <taxon>Streptophyta</taxon>
        <taxon>Embryophyta</taxon>
        <taxon>Tracheophyta</taxon>
        <taxon>Spermatophyta</taxon>
        <taxon>Magnoliopsida</taxon>
        <taxon>eudicotyledons</taxon>
        <taxon>Gunneridae</taxon>
        <taxon>Pentapetalae</taxon>
        <taxon>rosids</taxon>
        <taxon>malvids</taxon>
        <taxon>Brassicales</taxon>
        <taxon>Brassicaceae</taxon>
        <taxon>Camelineae</taxon>
        <taxon>Arabidopsis</taxon>
    </lineage>
</organism>
<name>D7KVA0_ARALL</name>
<dbReference type="InterPro" id="IPR036282">
    <property type="entry name" value="Glutathione-S-Trfase_C_sf"/>
</dbReference>
<evidence type="ECO:0008006" key="3">
    <source>
        <dbReference type="Google" id="ProtNLM"/>
    </source>
</evidence>
<sequence length="55" mass="6182">MYEEVANLSIVAKFPKLISWAQRSLKRESVAKALPDSDEVLKSVSDHRKIVLGID</sequence>
<dbReference type="EMBL" id="GL348714">
    <property type="protein sequence ID" value="EFH65445.1"/>
    <property type="molecule type" value="Genomic_DNA"/>
</dbReference>
<dbReference type="eggNOG" id="KOG0406">
    <property type="taxonomic scope" value="Eukaryota"/>
</dbReference>
<accession>D7KVA0</accession>
<dbReference type="SUPFAM" id="SSF47616">
    <property type="entry name" value="GST C-terminal domain-like"/>
    <property type="match status" value="1"/>
</dbReference>
<evidence type="ECO:0000313" key="2">
    <source>
        <dbReference type="Proteomes" id="UP000008694"/>
    </source>
</evidence>
<proteinExistence type="predicted"/>
<dbReference type="HOGENOM" id="CLU_3035068_0_0_1"/>